<dbReference type="PANTHER" id="PTHR21386:SF0">
    <property type="entry name" value="PROTEIN INSCUTEABLE HOMOLOG"/>
    <property type="match status" value="1"/>
</dbReference>
<dbReference type="InterPro" id="IPR016024">
    <property type="entry name" value="ARM-type_fold"/>
</dbReference>
<reference evidence="4" key="1">
    <citation type="submission" date="2025-08" db="UniProtKB">
        <authorList>
            <consortium name="RefSeq"/>
        </authorList>
    </citation>
    <scope>IDENTIFICATION</scope>
    <source>
        <tissue evidence="4">Whole body</tissue>
    </source>
</reference>
<dbReference type="GO" id="GO:0009786">
    <property type="term" value="P:regulation of asymmetric cell division"/>
    <property type="evidence" value="ECO:0007669"/>
    <property type="project" value="TreeGrafter"/>
</dbReference>
<dbReference type="Gene3D" id="1.25.10.10">
    <property type="entry name" value="Leucine-rich Repeat Variant"/>
    <property type="match status" value="2"/>
</dbReference>
<dbReference type="KEGG" id="ccal:108626879"/>
<evidence type="ECO:0000313" key="3">
    <source>
        <dbReference type="Proteomes" id="UP000694925"/>
    </source>
</evidence>
<dbReference type="InterPro" id="IPR011989">
    <property type="entry name" value="ARM-like"/>
</dbReference>
<organism evidence="3 4">
    <name type="scientific">Ceratina calcarata</name>
    <dbReference type="NCBI Taxonomy" id="156304"/>
    <lineage>
        <taxon>Eukaryota</taxon>
        <taxon>Metazoa</taxon>
        <taxon>Ecdysozoa</taxon>
        <taxon>Arthropoda</taxon>
        <taxon>Hexapoda</taxon>
        <taxon>Insecta</taxon>
        <taxon>Pterygota</taxon>
        <taxon>Neoptera</taxon>
        <taxon>Endopterygota</taxon>
        <taxon>Hymenoptera</taxon>
        <taxon>Apocrita</taxon>
        <taxon>Aculeata</taxon>
        <taxon>Apoidea</taxon>
        <taxon>Anthophila</taxon>
        <taxon>Apidae</taxon>
        <taxon>Ceratina</taxon>
        <taxon>Zadontomerus</taxon>
    </lineage>
</organism>
<feature type="region of interest" description="Disordered" evidence="1">
    <location>
        <begin position="48"/>
        <end position="70"/>
    </location>
</feature>
<dbReference type="SUPFAM" id="SSF48371">
    <property type="entry name" value="ARM repeat"/>
    <property type="match status" value="1"/>
</dbReference>
<dbReference type="AlphaFoldDB" id="A0AAJ7J2Q6"/>
<dbReference type="GO" id="GO:0000132">
    <property type="term" value="P:establishment of mitotic spindle orientation"/>
    <property type="evidence" value="ECO:0007669"/>
    <property type="project" value="TreeGrafter"/>
</dbReference>
<dbReference type="GO" id="GO:0008093">
    <property type="term" value="F:cytoskeletal anchor activity"/>
    <property type="evidence" value="ECO:0007669"/>
    <property type="project" value="TreeGrafter"/>
</dbReference>
<dbReference type="CTD" id="387755"/>
<name>A0AAJ7J2Q6_9HYME</name>
<accession>A0AAJ7J2Q6</accession>
<evidence type="ECO:0000256" key="1">
    <source>
        <dbReference type="SAM" id="MobiDB-lite"/>
    </source>
</evidence>
<feature type="region of interest" description="Disordered" evidence="1">
    <location>
        <begin position="209"/>
        <end position="231"/>
    </location>
</feature>
<feature type="domain" description="Protein inscuteable homologue C-terminal" evidence="2">
    <location>
        <begin position="407"/>
        <end position="704"/>
    </location>
</feature>
<evidence type="ECO:0000259" key="2">
    <source>
        <dbReference type="Pfam" id="PF19427"/>
    </source>
</evidence>
<protein>
    <submittedName>
        <fullName evidence="4">Protein inscuteable homolog</fullName>
    </submittedName>
</protein>
<dbReference type="GO" id="GO:0045179">
    <property type="term" value="C:apical cortex"/>
    <property type="evidence" value="ECO:0007669"/>
    <property type="project" value="TreeGrafter"/>
</dbReference>
<dbReference type="GO" id="GO:0008356">
    <property type="term" value="P:asymmetric cell division"/>
    <property type="evidence" value="ECO:0007669"/>
    <property type="project" value="InterPro"/>
</dbReference>
<sequence>MSAFKRHQSKVFWNQMATKDLESLDPFAARNDFVKFKQNVGDNFEIVEGETEEPSSSINNSSDTADGENVTAIRVYPNDNDDRQYSMTTINEENMMTQVATMDIKDEDKEDDNNIVLRNRSCSPLSQDLRSLDSGFSDSERSNCSECYENETPRRRKRRKRVKDRRHGLNPRLKAVWLEDETLPNPTYTSTPKDARIFSRTAVLNANAERSVSRAERSEVDQTDGSTTPVAISLDDECLGDFLYASEPPEDVVAARSVNSSNSATNISVTEPTYKSRLHIRVYRQSSSVRVWLSELAMETDNECSNTLQSKSLPRRKSRDLFNENDDMTDLKTLSSLATAAANKLLIKADRFDQYFKYIYNKVSHLEGGRSEQELIRAIEEDAFSVLSELGAPPPRRIQQNSLKGILSQLQAMKNYVDTAIDTRLDFYIERIVRGLEEAPKEDTTLARGALAALTALGLAGRRAGNSIARCSGIRALLTSLITAGRSSVDFVATSLRALASVCCSAAAINQFIKDGGPEILTDLLIAKSTSEKESMEATALIVQITAPWVDAIGLPYLEPFVNDLIPALNRLVENTNCGQTSLLVAAAFNHLSKSRKCAFVILEHDTIKKLLKTAKKSVGKNVWLMEQVAALISELARIPEARKHLAEARASIALVSFLRMRPPGLEDAYRRLEITAAAALTRLCVDPEIARQVVAVGGADCLPTYTVEDLSTEDEERIEAGLLNYTKSLRRACKRAAKQIDIAKASDCNSFG</sequence>
<dbReference type="InterPro" id="IPR045789">
    <property type="entry name" value="Insc_C"/>
</dbReference>
<dbReference type="Gene3D" id="6.20.200.10">
    <property type="entry name" value="Inscuteable LGN-binding domain"/>
    <property type="match status" value="1"/>
</dbReference>
<proteinExistence type="predicted"/>
<feature type="compositionally biased region" description="Basic residues" evidence="1">
    <location>
        <begin position="154"/>
        <end position="165"/>
    </location>
</feature>
<feature type="compositionally biased region" description="Basic and acidic residues" evidence="1">
    <location>
        <begin position="211"/>
        <end position="220"/>
    </location>
</feature>
<dbReference type="Proteomes" id="UP000694925">
    <property type="component" value="Unplaced"/>
</dbReference>
<feature type="region of interest" description="Disordered" evidence="1">
    <location>
        <begin position="127"/>
        <end position="165"/>
    </location>
</feature>
<dbReference type="InterPro" id="IPR038205">
    <property type="entry name" value="INSC_LBD_sf"/>
</dbReference>
<dbReference type="RefSeq" id="XP_017883297.1">
    <property type="nucleotide sequence ID" value="XM_018027808.2"/>
</dbReference>
<dbReference type="PANTHER" id="PTHR21386">
    <property type="entry name" value="INSCUTEABLE"/>
    <property type="match status" value="1"/>
</dbReference>
<dbReference type="GO" id="GO:0045176">
    <property type="term" value="P:apical protein localization"/>
    <property type="evidence" value="ECO:0007669"/>
    <property type="project" value="TreeGrafter"/>
</dbReference>
<dbReference type="InterPro" id="IPR039921">
    <property type="entry name" value="Inscuteable"/>
</dbReference>
<gene>
    <name evidence="4" type="primary">LOC108626879</name>
</gene>
<dbReference type="Pfam" id="PF19427">
    <property type="entry name" value="Insc_C"/>
    <property type="match status" value="1"/>
</dbReference>
<keyword evidence="3" id="KW-1185">Reference proteome</keyword>
<dbReference type="GeneID" id="108626879"/>
<evidence type="ECO:0000313" key="4">
    <source>
        <dbReference type="RefSeq" id="XP_017883297.1"/>
    </source>
</evidence>
<feature type="compositionally biased region" description="Polar residues" evidence="1">
    <location>
        <begin position="54"/>
        <end position="64"/>
    </location>
</feature>
<feature type="compositionally biased region" description="Polar residues" evidence="1">
    <location>
        <begin position="127"/>
        <end position="137"/>
    </location>
</feature>